<accession>A0A9P9JJE3</accession>
<feature type="coiled-coil region" evidence="1">
    <location>
        <begin position="144"/>
        <end position="228"/>
    </location>
</feature>
<evidence type="ECO:0000313" key="3">
    <source>
        <dbReference type="Proteomes" id="UP000738349"/>
    </source>
</evidence>
<dbReference type="EMBL" id="JAGMUV010000001">
    <property type="protein sequence ID" value="KAH7176832.1"/>
    <property type="molecule type" value="Genomic_DNA"/>
</dbReference>
<gene>
    <name evidence="2" type="ORF">EDB81DRAFT_898291</name>
</gene>
<protein>
    <submittedName>
        <fullName evidence="2">Uncharacterized protein</fullName>
    </submittedName>
</protein>
<dbReference type="OrthoDB" id="10459599at2759"/>
<keyword evidence="3" id="KW-1185">Reference proteome</keyword>
<sequence>QDPDQFPQTFFLLHYQHYRPTHHLVTLSTFNLPHLFNTSSIMSEVWHDLPSRVVQGQRSVLGQTIDNLHGFDAHFQLSQLFGAANSRAGDALDVALKMSMTVQRWMRDIPEFPTNEEELQQDNSYRTDAEFMCQMTMKQSNATCETFNELASRLEAQMSIMQQEIQRGQYEKDQLQQHIRALEAEADRPDAMQFMNPLIASMGNVAKREQLDLKRGEVENQIRQVQSKVEQSIRGIQTIPRAVEASRRFLQYFQRMLQNFTELDIVIQSAKGGNPDGASAHGDLAQAPWSRIIRDIEDAKNNM</sequence>
<evidence type="ECO:0000313" key="2">
    <source>
        <dbReference type="EMBL" id="KAH7176832.1"/>
    </source>
</evidence>
<comment type="caution">
    <text evidence="2">The sequence shown here is derived from an EMBL/GenBank/DDBJ whole genome shotgun (WGS) entry which is preliminary data.</text>
</comment>
<feature type="non-terminal residue" evidence="2">
    <location>
        <position position="1"/>
    </location>
</feature>
<dbReference type="Proteomes" id="UP000738349">
    <property type="component" value="Unassembled WGS sequence"/>
</dbReference>
<keyword evidence="1" id="KW-0175">Coiled coil</keyword>
<proteinExistence type="predicted"/>
<reference evidence="2" key="1">
    <citation type="journal article" date="2021" name="Nat. Commun.">
        <title>Genetic determinants of endophytism in the Arabidopsis root mycobiome.</title>
        <authorList>
            <person name="Mesny F."/>
            <person name="Miyauchi S."/>
            <person name="Thiergart T."/>
            <person name="Pickel B."/>
            <person name="Atanasova L."/>
            <person name="Karlsson M."/>
            <person name="Huettel B."/>
            <person name="Barry K.W."/>
            <person name="Haridas S."/>
            <person name="Chen C."/>
            <person name="Bauer D."/>
            <person name="Andreopoulos W."/>
            <person name="Pangilinan J."/>
            <person name="LaButti K."/>
            <person name="Riley R."/>
            <person name="Lipzen A."/>
            <person name="Clum A."/>
            <person name="Drula E."/>
            <person name="Henrissat B."/>
            <person name="Kohler A."/>
            <person name="Grigoriev I.V."/>
            <person name="Martin F.M."/>
            <person name="Hacquard S."/>
        </authorList>
    </citation>
    <scope>NUCLEOTIDE SEQUENCE</scope>
    <source>
        <strain evidence="2">MPI-CAGE-AT-0147</strain>
    </source>
</reference>
<evidence type="ECO:0000256" key="1">
    <source>
        <dbReference type="SAM" id="Coils"/>
    </source>
</evidence>
<name>A0A9P9JJE3_9HYPO</name>
<organism evidence="2 3">
    <name type="scientific">Dactylonectria macrodidyma</name>
    <dbReference type="NCBI Taxonomy" id="307937"/>
    <lineage>
        <taxon>Eukaryota</taxon>
        <taxon>Fungi</taxon>
        <taxon>Dikarya</taxon>
        <taxon>Ascomycota</taxon>
        <taxon>Pezizomycotina</taxon>
        <taxon>Sordariomycetes</taxon>
        <taxon>Hypocreomycetidae</taxon>
        <taxon>Hypocreales</taxon>
        <taxon>Nectriaceae</taxon>
        <taxon>Dactylonectria</taxon>
    </lineage>
</organism>
<dbReference type="AlphaFoldDB" id="A0A9P9JJE3"/>